<keyword evidence="2" id="KW-1133">Transmembrane helix</keyword>
<feature type="region of interest" description="Disordered" evidence="1">
    <location>
        <begin position="1"/>
        <end position="21"/>
    </location>
</feature>
<accession>A0AAE0WHF1</accession>
<name>A0AAE0WHF1_9PEZI</name>
<feature type="compositionally biased region" description="Gly residues" evidence="1">
    <location>
        <begin position="601"/>
        <end position="613"/>
    </location>
</feature>
<dbReference type="AlphaFoldDB" id="A0AAE0WHF1"/>
<keyword evidence="4" id="KW-1185">Reference proteome</keyword>
<dbReference type="EMBL" id="JAUTXT010000052">
    <property type="protein sequence ID" value="KAK3670747.1"/>
    <property type="molecule type" value="Genomic_DNA"/>
</dbReference>
<comment type="caution">
    <text evidence="3">The sequence shown here is derived from an EMBL/GenBank/DDBJ whole genome shotgun (WGS) entry which is preliminary data.</text>
</comment>
<evidence type="ECO:0000256" key="2">
    <source>
        <dbReference type="SAM" id="Phobius"/>
    </source>
</evidence>
<evidence type="ECO:0000313" key="4">
    <source>
        <dbReference type="Proteomes" id="UP001274830"/>
    </source>
</evidence>
<proteinExistence type="predicted"/>
<sequence>MLSRQIARTRIPSTRPLRPPNAITISRPVPQTRLFTQTSPHRILTHRHTSRPQIPYLSQPPLRPTNSILGPNPHLARLLSTETRRYISEQFYLAVKWSIIIWVFGILGGMMYLGIAIELQERKNPTPEEWSFWARWALRGARAQMEAGETQGFVDWASVGGSLRRCLARLEDRGRDGKGTGEVEEGGILIEGVRKAGQDISGKSWPWRSGYCEVIMGCAAAAEQMDGMVLDETRGLVFPKEMVVGPSNLDPRPVPAYMPAAPLEENCVRPFEAPETFYMRVLTGKGFTTKQKLDAALVYANWLEFKGLQDSAEEMYRWGVDIAKAGLPNHIAPDTIIDARTSVLLGNVGESNATPNLLQAATALAIHHARTSNVSSALPLFLSVLRARRSAPLSPMSQSTTRNLSALFTDPEQPKTDIGAASSLLAKIFQVPAYPLPPPSGDLPLIRTSEKPSCDESELMLYIGEILFATSPASNEGLGWTRQAVAIAEANLQNQTHNSAAETPKEKERCKACLLTGVGNWETMLHRLAETQDSTSYREGGRNAGWSEWRGWFGRDGGVKGGVLDLAAGGVIEEELKRVEGLKERIVREDIGREMGRGKGKGGSGGMGVWIGG</sequence>
<feature type="transmembrane region" description="Helical" evidence="2">
    <location>
        <begin position="94"/>
        <end position="115"/>
    </location>
</feature>
<keyword evidence="2" id="KW-0812">Transmembrane</keyword>
<gene>
    <name evidence="3" type="ORF">LTR78_009439</name>
</gene>
<protein>
    <recommendedName>
        <fullName evidence="5">MFS maltose permease</fullName>
    </recommendedName>
</protein>
<dbReference type="Proteomes" id="UP001274830">
    <property type="component" value="Unassembled WGS sequence"/>
</dbReference>
<reference evidence="3" key="1">
    <citation type="submission" date="2023-07" db="EMBL/GenBank/DDBJ databases">
        <title>Black Yeasts Isolated from many extreme environments.</title>
        <authorList>
            <person name="Coleine C."/>
            <person name="Stajich J.E."/>
            <person name="Selbmann L."/>
        </authorList>
    </citation>
    <scope>NUCLEOTIDE SEQUENCE</scope>
    <source>
        <strain evidence="3">CCFEE 5485</strain>
    </source>
</reference>
<organism evidence="3 4">
    <name type="scientific">Recurvomyces mirabilis</name>
    <dbReference type="NCBI Taxonomy" id="574656"/>
    <lineage>
        <taxon>Eukaryota</taxon>
        <taxon>Fungi</taxon>
        <taxon>Dikarya</taxon>
        <taxon>Ascomycota</taxon>
        <taxon>Pezizomycotina</taxon>
        <taxon>Dothideomycetes</taxon>
        <taxon>Dothideomycetidae</taxon>
        <taxon>Mycosphaerellales</taxon>
        <taxon>Teratosphaeriaceae</taxon>
        <taxon>Recurvomyces</taxon>
    </lineage>
</organism>
<evidence type="ECO:0000313" key="3">
    <source>
        <dbReference type="EMBL" id="KAK3670747.1"/>
    </source>
</evidence>
<keyword evidence="2" id="KW-0472">Membrane</keyword>
<feature type="region of interest" description="Disordered" evidence="1">
    <location>
        <begin position="594"/>
        <end position="613"/>
    </location>
</feature>
<evidence type="ECO:0008006" key="5">
    <source>
        <dbReference type="Google" id="ProtNLM"/>
    </source>
</evidence>
<evidence type="ECO:0000256" key="1">
    <source>
        <dbReference type="SAM" id="MobiDB-lite"/>
    </source>
</evidence>